<feature type="region of interest" description="Disordered" evidence="1">
    <location>
        <begin position="1"/>
        <end position="20"/>
    </location>
</feature>
<organism evidence="2 3">
    <name type="scientific">Paspalum notatum var. saurae</name>
    <dbReference type="NCBI Taxonomy" id="547442"/>
    <lineage>
        <taxon>Eukaryota</taxon>
        <taxon>Viridiplantae</taxon>
        <taxon>Streptophyta</taxon>
        <taxon>Embryophyta</taxon>
        <taxon>Tracheophyta</taxon>
        <taxon>Spermatophyta</taxon>
        <taxon>Magnoliopsida</taxon>
        <taxon>Liliopsida</taxon>
        <taxon>Poales</taxon>
        <taxon>Poaceae</taxon>
        <taxon>PACMAD clade</taxon>
        <taxon>Panicoideae</taxon>
        <taxon>Andropogonodae</taxon>
        <taxon>Paspaleae</taxon>
        <taxon>Paspalinae</taxon>
        <taxon>Paspalum</taxon>
    </lineage>
</organism>
<name>A0AAQ3X5S3_PASNO</name>
<evidence type="ECO:0000313" key="2">
    <source>
        <dbReference type="EMBL" id="WVZ85986.1"/>
    </source>
</evidence>
<dbReference type="AlphaFoldDB" id="A0AAQ3X5S3"/>
<feature type="compositionally biased region" description="Basic and acidic residues" evidence="1">
    <location>
        <begin position="142"/>
        <end position="155"/>
    </location>
</feature>
<dbReference type="EMBL" id="CP144751">
    <property type="protein sequence ID" value="WVZ85986.1"/>
    <property type="molecule type" value="Genomic_DNA"/>
</dbReference>
<accession>A0AAQ3X5S3</accession>
<feature type="compositionally biased region" description="Basic and acidic residues" evidence="1">
    <location>
        <begin position="107"/>
        <end position="135"/>
    </location>
</feature>
<feature type="region of interest" description="Disordered" evidence="1">
    <location>
        <begin position="30"/>
        <end position="85"/>
    </location>
</feature>
<gene>
    <name evidence="2" type="ORF">U9M48_032839</name>
</gene>
<keyword evidence="3" id="KW-1185">Reference proteome</keyword>
<reference evidence="2 3" key="1">
    <citation type="submission" date="2024-02" db="EMBL/GenBank/DDBJ databases">
        <title>High-quality chromosome-scale genome assembly of Pensacola bahiagrass (Paspalum notatum Flugge var. saurae).</title>
        <authorList>
            <person name="Vega J.M."/>
            <person name="Podio M."/>
            <person name="Orjuela J."/>
            <person name="Siena L.A."/>
            <person name="Pessino S.C."/>
            <person name="Combes M.C."/>
            <person name="Mariac C."/>
            <person name="Albertini E."/>
            <person name="Pupilli F."/>
            <person name="Ortiz J.P.A."/>
            <person name="Leblanc O."/>
        </authorList>
    </citation>
    <scope>NUCLEOTIDE SEQUENCE [LARGE SCALE GENOMIC DNA]</scope>
    <source>
        <strain evidence="2">R1</strain>
        <tissue evidence="2">Leaf</tissue>
    </source>
</reference>
<protein>
    <recommendedName>
        <fullName evidence="4">SAM domain-containing protein</fullName>
    </recommendedName>
</protein>
<feature type="compositionally biased region" description="Polar residues" evidence="1">
    <location>
        <begin position="246"/>
        <end position="258"/>
    </location>
</feature>
<feature type="compositionally biased region" description="Low complexity" evidence="1">
    <location>
        <begin position="162"/>
        <end position="175"/>
    </location>
</feature>
<feature type="compositionally biased region" description="Basic and acidic residues" evidence="1">
    <location>
        <begin position="176"/>
        <end position="187"/>
    </location>
</feature>
<evidence type="ECO:0000313" key="3">
    <source>
        <dbReference type="Proteomes" id="UP001341281"/>
    </source>
</evidence>
<sequence length="483" mass="53550">MASSSASSRHRVTITLGRSGQVVKRRAISDTIDDDEVPLSGKKRSVRERLGSGVSDFYESQQRSKRRQTEHSSPDGDDSSVHQVGKDDLRLKLMRKGLLQRSNGGAEQRRVDLREKLSRNHKDSPRYDARGHAPDARVSYNMRDKPPELRSRYSLRDGVLGSRPSSAASRLPPARSADDLLKLDSSRKPYSSWTDDGLRDISPGRLTSVRDVSPPRAYDQIRPVPSFRSVSASRPRSLITRDDPDTSSTQPYTGKSTISVDTAQRVNGNTPSGAAQLTHPVMTEVPLTVTGLLNSLGLEKYLVLFQAEEVTFNFFLIAYPLMEHSKICLHVFSLSRHSLFIQAYTPSVPFSESSWAFYFCQLVKSPGRLPFILLVAFSKLRSPPLLIFPILTLLLPLPHIQNMSSSTGLHQRTQGTSGVLQPAGGGVLTRDPCVRAEDCWYLPCGASRERFIGLSESVVDMAALRQMGESDLKDMGVPMVGWK</sequence>
<dbReference type="Proteomes" id="UP001341281">
    <property type="component" value="Chromosome 07"/>
</dbReference>
<feature type="region of interest" description="Disordered" evidence="1">
    <location>
        <begin position="97"/>
        <end position="258"/>
    </location>
</feature>
<evidence type="ECO:0008006" key="4">
    <source>
        <dbReference type="Google" id="ProtNLM"/>
    </source>
</evidence>
<evidence type="ECO:0000256" key="1">
    <source>
        <dbReference type="SAM" id="MobiDB-lite"/>
    </source>
</evidence>
<proteinExistence type="predicted"/>